<evidence type="ECO:0000313" key="4">
    <source>
        <dbReference type="Proteomes" id="UP000664109"/>
    </source>
</evidence>
<feature type="chain" id="PRO_5047526093" evidence="1">
    <location>
        <begin position="27"/>
        <end position="116"/>
    </location>
</feature>
<protein>
    <submittedName>
        <fullName evidence="3">Peptidoglycan-binding protein</fullName>
    </submittedName>
</protein>
<evidence type="ECO:0000313" key="3">
    <source>
        <dbReference type="EMBL" id="MBM9618320.1"/>
    </source>
</evidence>
<keyword evidence="1" id="KW-0732">Signal</keyword>
<keyword evidence="4" id="KW-1185">Reference proteome</keyword>
<dbReference type="Gene3D" id="1.10.101.10">
    <property type="entry name" value="PGBD-like superfamily/PGBD"/>
    <property type="match status" value="1"/>
</dbReference>
<feature type="domain" description="Peptidoglycan binding-like" evidence="2">
    <location>
        <begin position="54"/>
        <end position="111"/>
    </location>
</feature>
<feature type="signal peptide" evidence="1">
    <location>
        <begin position="1"/>
        <end position="26"/>
    </location>
</feature>
<dbReference type="Pfam" id="PF01471">
    <property type="entry name" value="PG_binding_1"/>
    <property type="match status" value="1"/>
</dbReference>
<organism evidence="3 4">
    <name type="scientific">Streptomyces zhihengii</name>
    <dbReference type="NCBI Taxonomy" id="1818004"/>
    <lineage>
        <taxon>Bacteria</taxon>
        <taxon>Bacillati</taxon>
        <taxon>Actinomycetota</taxon>
        <taxon>Actinomycetes</taxon>
        <taxon>Kitasatosporales</taxon>
        <taxon>Streptomycetaceae</taxon>
        <taxon>Streptomyces</taxon>
    </lineage>
</organism>
<reference evidence="3 4" key="1">
    <citation type="journal article" date="2016" name="Arch. Microbiol.">
        <title>Streptomyces zhihengii sp. nov., isolated from rhizospheric soil of Psammosilene tunicoides.</title>
        <authorList>
            <person name="Huang M.J."/>
            <person name="Fei J.J."/>
            <person name="Salam N."/>
            <person name="Kim C.J."/>
            <person name="Hozzein W.N."/>
            <person name="Xiao M."/>
            <person name="Huang H.Q."/>
            <person name="Li W.J."/>
        </authorList>
    </citation>
    <scope>NUCLEOTIDE SEQUENCE [LARGE SCALE GENOMIC DNA]</scope>
    <source>
        <strain evidence="3 4">YIM T102</strain>
    </source>
</reference>
<evidence type="ECO:0000256" key="1">
    <source>
        <dbReference type="SAM" id="SignalP"/>
    </source>
</evidence>
<dbReference type="EMBL" id="JAFEJA010000001">
    <property type="protein sequence ID" value="MBM9618320.1"/>
    <property type="molecule type" value="Genomic_DNA"/>
</dbReference>
<dbReference type="RefSeq" id="WP_205372605.1">
    <property type="nucleotide sequence ID" value="NZ_JAFEJA010000001.1"/>
</dbReference>
<evidence type="ECO:0000259" key="2">
    <source>
        <dbReference type="Pfam" id="PF01471"/>
    </source>
</evidence>
<proteinExistence type="predicted"/>
<name>A0ABS2ULC0_9ACTN</name>
<sequence length="116" mass="11779">MRITHTALAALAVLLLSAGAAAPAGAAAAAPERAAAAAACGELRSHPEIRRGDTGTAVRHAQCLLRHGAGYVNVEIDGIFGRITEIATEDAQSRCGAGVDGIIGPRTWECLHAFPG</sequence>
<dbReference type="SUPFAM" id="SSF47090">
    <property type="entry name" value="PGBD-like"/>
    <property type="match status" value="1"/>
</dbReference>
<dbReference type="Proteomes" id="UP000664109">
    <property type="component" value="Unassembled WGS sequence"/>
</dbReference>
<accession>A0ABS2ULC0</accession>
<comment type="caution">
    <text evidence="3">The sequence shown here is derived from an EMBL/GenBank/DDBJ whole genome shotgun (WGS) entry which is preliminary data.</text>
</comment>
<dbReference type="InterPro" id="IPR036365">
    <property type="entry name" value="PGBD-like_sf"/>
</dbReference>
<gene>
    <name evidence="3" type="ORF">JE024_06090</name>
</gene>
<dbReference type="InterPro" id="IPR002477">
    <property type="entry name" value="Peptidoglycan-bd-like"/>
</dbReference>
<dbReference type="InterPro" id="IPR036366">
    <property type="entry name" value="PGBDSf"/>
</dbReference>